<dbReference type="SUPFAM" id="SSF49503">
    <property type="entry name" value="Cupredoxins"/>
    <property type="match status" value="2"/>
</dbReference>
<gene>
    <name evidence="2" type="ORF">JQ619_09515</name>
</gene>
<accession>A0ABS5G3Z8</accession>
<evidence type="ECO:0000313" key="3">
    <source>
        <dbReference type="Proteomes" id="UP001314635"/>
    </source>
</evidence>
<sequence>MFCRMRPAPERLSRRSLLGGFAAALAGTVPRFATAAERLSVALEARTESVALSPGRAASEVWRLTGAAPVLRLQRGAALDLALTNGLKIPAALSGRGLALPTPLAVQAPVGPGGRATMPARLARAGTGLLDLRLLADGATAPIRPLALIVDEAPAASFDRDEVFLVEDFRLKADGTAIAPGLDPGETELLYTVNGQLQPELALPAQARVRLRFINGCHRAVIALKIAELGAVRVLAIDSQPAEPFLARNGAVVLPPGGRTDVVIDMPPAKAPLPVLLHDGSAARPVARLLVSTEPPLRATALPPPAPLPASGLPDQLDLRAAIRAELALDGPDWRLPAQFATTMAPAFQAKAGRVIVLALANKTAGTAVVHLHGQPFRLLDRLDDGWKPYWLDTLALEAGQTQRIAFLAEQSGRFLIESMATNWAAPRRLRWYEIR</sequence>
<dbReference type="InterPro" id="IPR008972">
    <property type="entry name" value="Cupredoxin"/>
</dbReference>
<reference evidence="3" key="1">
    <citation type="journal article" date="2021" name="ISME J.">
        <title>Evolutionary origin and ecological implication of a unique nif island in free-living Bradyrhizobium lineages.</title>
        <authorList>
            <person name="Tao J."/>
        </authorList>
    </citation>
    <scope>NUCLEOTIDE SEQUENCE [LARGE SCALE GENOMIC DNA]</scope>
    <source>
        <strain evidence="3">SZCCT0094</strain>
    </source>
</reference>
<evidence type="ECO:0000259" key="1">
    <source>
        <dbReference type="Pfam" id="PF07731"/>
    </source>
</evidence>
<dbReference type="Gene3D" id="2.60.40.420">
    <property type="entry name" value="Cupredoxins - blue copper proteins"/>
    <property type="match status" value="2"/>
</dbReference>
<comment type="caution">
    <text evidence="2">The sequence shown here is derived from an EMBL/GenBank/DDBJ whole genome shotgun (WGS) entry which is preliminary data.</text>
</comment>
<dbReference type="EMBL" id="JAFCLK010000007">
    <property type="protein sequence ID" value="MBR1136004.1"/>
    <property type="molecule type" value="Genomic_DNA"/>
</dbReference>
<dbReference type="RefSeq" id="WP_172236405.1">
    <property type="nucleotide sequence ID" value="NZ_JABFDP010000008.1"/>
</dbReference>
<keyword evidence="3" id="KW-1185">Reference proteome</keyword>
<dbReference type="Pfam" id="PF07731">
    <property type="entry name" value="Cu-oxidase_2"/>
    <property type="match status" value="1"/>
</dbReference>
<proteinExistence type="predicted"/>
<dbReference type="InterPro" id="IPR011706">
    <property type="entry name" value="Cu-oxidase_C"/>
</dbReference>
<name>A0ABS5G3Z8_9BRAD</name>
<protein>
    <submittedName>
        <fullName evidence="2">Multicopper oxidase domain-containing protein</fullName>
    </submittedName>
</protein>
<feature type="domain" description="Plastocyanin-like" evidence="1">
    <location>
        <begin position="343"/>
        <end position="419"/>
    </location>
</feature>
<organism evidence="2 3">
    <name type="scientific">Bradyrhizobium denitrificans</name>
    <dbReference type="NCBI Taxonomy" id="2734912"/>
    <lineage>
        <taxon>Bacteria</taxon>
        <taxon>Pseudomonadati</taxon>
        <taxon>Pseudomonadota</taxon>
        <taxon>Alphaproteobacteria</taxon>
        <taxon>Hyphomicrobiales</taxon>
        <taxon>Nitrobacteraceae</taxon>
        <taxon>Bradyrhizobium</taxon>
    </lineage>
</organism>
<evidence type="ECO:0000313" key="2">
    <source>
        <dbReference type="EMBL" id="MBR1136004.1"/>
    </source>
</evidence>
<dbReference type="Proteomes" id="UP001314635">
    <property type="component" value="Unassembled WGS sequence"/>
</dbReference>